<dbReference type="STRING" id="526222.Desal_1873"/>
<dbReference type="eggNOG" id="ENOG5031PF1">
    <property type="taxonomic scope" value="Bacteria"/>
</dbReference>
<evidence type="ECO:0000313" key="2">
    <source>
        <dbReference type="EMBL" id="ACS79934.1"/>
    </source>
</evidence>
<evidence type="ECO:0000313" key="3">
    <source>
        <dbReference type="Proteomes" id="UP000002601"/>
    </source>
</evidence>
<keyword evidence="1" id="KW-0472">Membrane</keyword>
<dbReference type="RefSeq" id="WP_015851750.1">
    <property type="nucleotide sequence ID" value="NC_012881.1"/>
</dbReference>
<feature type="transmembrane region" description="Helical" evidence="1">
    <location>
        <begin position="162"/>
        <end position="181"/>
    </location>
</feature>
<feature type="transmembrane region" description="Helical" evidence="1">
    <location>
        <begin position="73"/>
        <end position="95"/>
    </location>
</feature>
<sequence length="211" mass="23780">MTQTQIFWNVLKDFRDDTMIVQIALVIGMAIVTWMVFTRPGKATDTFTKFFLALAFLWNSVACFFIACGKSPMAKFLAGPLYAAIGFLFIIDLLVTKNTHFEISRSTGVKLTTAFFILMAFLFPVLGYFTGHPMIALPGYPCPLAGFTLALLAASRKIDRDIYFLTLIWAFVNIPKSFGFMNCYEEITLVLTGFYALGMLKYNEAQQTKNQ</sequence>
<dbReference type="Pfam" id="PF19540">
    <property type="entry name" value="DUF6064"/>
    <property type="match status" value="1"/>
</dbReference>
<feature type="transmembrane region" description="Helical" evidence="1">
    <location>
        <begin position="107"/>
        <end position="129"/>
    </location>
</feature>
<dbReference type="OrthoDB" id="5455543at2"/>
<dbReference type="AlphaFoldDB" id="C6BUC5"/>
<keyword evidence="1" id="KW-1133">Transmembrane helix</keyword>
<accession>C6BUC5</accession>
<dbReference type="EMBL" id="CP001649">
    <property type="protein sequence ID" value="ACS79934.1"/>
    <property type="molecule type" value="Genomic_DNA"/>
</dbReference>
<protein>
    <submittedName>
        <fullName evidence="2">Uncharacterized protein</fullName>
    </submittedName>
</protein>
<keyword evidence="1" id="KW-0812">Transmembrane</keyword>
<feature type="transmembrane region" description="Helical" evidence="1">
    <location>
        <begin position="135"/>
        <end position="155"/>
    </location>
</feature>
<feature type="transmembrane region" description="Helical" evidence="1">
    <location>
        <begin position="50"/>
        <end position="67"/>
    </location>
</feature>
<name>C6BUC5_MARSD</name>
<keyword evidence="3" id="KW-1185">Reference proteome</keyword>
<dbReference type="KEGG" id="dsa:Desal_1873"/>
<organism evidence="2 3">
    <name type="scientific">Maridesulfovibrio salexigens (strain ATCC 14822 / DSM 2638 / NCIMB 8403 / VKM B-1763)</name>
    <name type="common">Desulfovibrio salexigens</name>
    <dbReference type="NCBI Taxonomy" id="526222"/>
    <lineage>
        <taxon>Bacteria</taxon>
        <taxon>Pseudomonadati</taxon>
        <taxon>Thermodesulfobacteriota</taxon>
        <taxon>Desulfovibrionia</taxon>
        <taxon>Desulfovibrionales</taxon>
        <taxon>Desulfovibrionaceae</taxon>
        <taxon>Maridesulfovibrio</taxon>
    </lineage>
</organism>
<dbReference type="InterPro" id="IPR045708">
    <property type="entry name" value="DUF6064"/>
</dbReference>
<reference evidence="2 3" key="1">
    <citation type="submission" date="2009-06" db="EMBL/GenBank/DDBJ databases">
        <title>Complete sequence of Desulfovibrio salexigens DSM 2638.</title>
        <authorList>
            <consortium name="US DOE Joint Genome Institute"/>
            <person name="Lucas S."/>
            <person name="Copeland A."/>
            <person name="Lapidus A."/>
            <person name="Glavina del Rio T."/>
            <person name="Tice H."/>
            <person name="Bruce D."/>
            <person name="Goodwin L."/>
            <person name="Pitluck S."/>
            <person name="Munk A.C."/>
            <person name="Brettin T."/>
            <person name="Detter J.C."/>
            <person name="Han C."/>
            <person name="Tapia R."/>
            <person name="Larimer F."/>
            <person name="Land M."/>
            <person name="Hauser L."/>
            <person name="Kyrpides N."/>
            <person name="Anderson I."/>
            <person name="Wall J.D."/>
            <person name="Arkin A.P."/>
            <person name="Dehal P."/>
            <person name="Chivian D."/>
            <person name="Giles B."/>
            <person name="Hazen T.C."/>
        </authorList>
    </citation>
    <scope>NUCLEOTIDE SEQUENCE [LARGE SCALE GENOMIC DNA]</scope>
    <source>
        <strain evidence="3">ATCC 14822 / DSM 2638 / NCIMB 8403 / VKM B-1763</strain>
    </source>
</reference>
<proteinExistence type="predicted"/>
<gene>
    <name evidence="2" type="ordered locus">Desal_1873</name>
</gene>
<dbReference type="HOGENOM" id="CLU_102141_0_0_7"/>
<evidence type="ECO:0000256" key="1">
    <source>
        <dbReference type="SAM" id="Phobius"/>
    </source>
</evidence>
<feature type="transmembrane region" description="Helical" evidence="1">
    <location>
        <begin position="20"/>
        <end position="38"/>
    </location>
</feature>
<dbReference type="Proteomes" id="UP000002601">
    <property type="component" value="Chromosome"/>
</dbReference>